<evidence type="ECO:0000259" key="5">
    <source>
        <dbReference type="Pfam" id="PF01951"/>
    </source>
</evidence>
<evidence type="ECO:0000313" key="6">
    <source>
        <dbReference type="EMBL" id="HHE08111.1"/>
    </source>
</evidence>
<dbReference type="Gene3D" id="3.55.10.10">
    <property type="entry name" value="Archease domain"/>
    <property type="match status" value="1"/>
</dbReference>
<evidence type="ECO:0000256" key="2">
    <source>
        <dbReference type="ARBA" id="ARBA00022694"/>
    </source>
</evidence>
<evidence type="ECO:0000256" key="1">
    <source>
        <dbReference type="ARBA" id="ARBA00007963"/>
    </source>
</evidence>
<comment type="caution">
    <text evidence="6">The sequence shown here is derived from an EMBL/GenBank/DDBJ whole genome shotgun (WGS) entry which is preliminary data.</text>
</comment>
<dbReference type="Proteomes" id="UP000886059">
    <property type="component" value="Unassembled WGS sequence"/>
</dbReference>
<dbReference type="InterPro" id="IPR036820">
    <property type="entry name" value="Archease_dom_sf"/>
</dbReference>
<name>A0A7C5H779_9CHLB</name>
<keyword evidence="2" id="KW-0819">tRNA processing</keyword>
<sequence length="47" mass="5247">MPYRQLEHTADLCFEVSADSFAELLGEVLRAMMEWGGPVWGSADGSW</sequence>
<evidence type="ECO:0000256" key="3">
    <source>
        <dbReference type="ARBA" id="ARBA00022723"/>
    </source>
</evidence>
<feature type="non-terminal residue" evidence="6">
    <location>
        <position position="47"/>
    </location>
</feature>
<dbReference type="InterPro" id="IPR023572">
    <property type="entry name" value="Archease_dom"/>
</dbReference>
<evidence type="ECO:0000256" key="4">
    <source>
        <dbReference type="ARBA" id="ARBA00022837"/>
    </source>
</evidence>
<dbReference type="EMBL" id="DRSK01000249">
    <property type="protein sequence ID" value="HHE08111.1"/>
    <property type="molecule type" value="Genomic_DNA"/>
</dbReference>
<accession>A0A7C5H779</accession>
<dbReference type="SUPFAM" id="SSF69819">
    <property type="entry name" value="MTH1598-like"/>
    <property type="match status" value="1"/>
</dbReference>
<keyword evidence="3" id="KW-0479">Metal-binding</keyword>
<feature type="domain" description="Archease" evidence="5">
    <location>
        <begin position="3"/>
        <end position="35"/>
    </location>
</feature>
<reference evidence="6" key="1">
    <citation type="journal article" date="2020" name="mSystems">
        <title>Genome- and Community-Level Interaction Insights into Carbon Utilization and Element Cycling Functions of Hydrothermarchaeota in Hydrothermal Sediment.</title>
        <authorList>
            <person name="Zhou Z."/>
            <person name="Liu Y."/>
            <person name="Xu W."/>
            <person name="Pan J."/>
            <person name="Luo Z.H."/>
            <person name="Li M."/>
        </authorList>
    </citation>
    <scope>NUCLEOTIDE SEQUENCE [LARGE SCALE GENOMIC DNA]</scope>
    <source>
        <strain evidence="6">HyVt-628</strain>
    </source>
</reference>
<comment type="similarity">
    <text evidence="1">Belongs to the archease family.</text>
</comment>
<dbReference type="GO" id="GO:0008033">
    <property type="term" value="P:tRNA processing"/>
    <property type="evidence" value="ECO:0007669"/>
    <property type="project" value="UniProtKB-KW"/>
</dbReference>
<dbReference type="AlphaFoldDB" id="A0A7C5H779"/>
<keyword evidence="4" id="KW-0106">Calcium</keyword>
<dbReference type="Pfam" id="PF01951">
    <property type="entry name" value="Archease"/>
    <property type="match status" value="1"/>
</dbReference>
<organism evidence="6">
    <name type="scientific">Chlorobaculum parvum</name>
    <dbReference type="NCBI Taxonomy" id="274539"/>
    <lineage>
        <taxon>Bacteria</taxon>
        <taxon>Pseudomonadati</taxon>
        <taxon>Chlorobiota</taxon>
        <taxon>Chlorobiia</taxon>
        <taxon>Chlorobiales</taxon>
        <taxon>Chlorobiaceae</taxon>
        <taxon>Chlorobaculum</taxon>
    </lineage>
</organism>
<gene>
    <name evidence="6" type="ORF">ENL01_04450</name>
</gene>
<proteinExistence type="inferred from homology"/>
<protein>
    <submittedName>
        <fullName evidence="6">Archease</fullName>
    </submittedName>
</protein>
<dbReference type="GO" id="GO:0046872">
    <property type="term" value="F:metal ion binding"/>
    <property type="evidence" value="ECO:0007669"/>
    <property type="project" value="UniProtKB-KW"/>
</dbReference>